<comment type="function">
    <text evidence="1">Involved in the transposition of the insertion sequence.</text>
</comment>
<dbReference type="PATRIC" id="fig|1302649.3.peg.1614"/>
<organism evidence="4 5">
    <name type="scientific">Tetragenococcus muriaticus PMC-11-5</name>
    <dbReference type="NCBI Taxonomy" id="1302649"/>
    <lineage>
        <taxon>Bacteria</taxon>
        <taxon>Bacillati</taxon>
        <taxon>Bacillota</taxon>
        <taxon>Bacilli</taxon>
        <taxon>Lactobacillales</taxon>
        <taxon>Enterococcaceae</taxon>
        <taxon>Tetragenococcus</taxon>
    </lineage>
</organism>
<dbReference type="InterPro" id="IPR036397">
    <property type="entry name" value="RNaseH_sf"/>
</dbReference>
<reference evidence="4 5" key="1">
    <citation type="submission" date="2014-08" db="EMBL/GenBank/DDBJ databases">
        <title>Genome sequence of Tetragenococcus muriaticus.</title>
        <authorList>
            <person name="Chuea-nongthon C."/>
            <person name="Rodtong S."/>
            <person name="Yongsawatdigul J."/>
            <person name="Steele J.L."/>
            <person name="Liu X.-y."/>
            <person name="Speers J."/>
            <person name="Glasner J.D."/>
            <person name="Neeno-Eckwall E.C."/>
        </authorList>
    </citation>
    <scope>NUCLEOTIDE SEQUENCE [LARGE SCALE GENOMIC DNA]</scope>
    <source>
        <strain evidence="4 5">PMC-11-5</strain>
    </source>
</reference>
<dbReference type="Proteomes" id="UP000029380">
    <property type="component" value="Unassembled WGS sequence"/>
</dbReference>
<evidence type="ECO:0000313" key="5">
    <source>
        <dbReference type="Proteomes" id="UP000029380"/>
    </source>
</evidence>
<sequence>MNKRKMKLSTEKRIDLIERILKKEINVSEAAKVAGVGLTTIYRWIGLYENEGPAGLAVTHKNRHYSKELKLTAVLAYLEGSNSLQEVAKNYGLRNKKQLEDWIKVYNTHGNFKSESGGSKVRQTKEFSPEERMEIVLYCIAQDYDYSATAVKYQAKYSSVYNWVKRYEKLGQVGLEDRRGRRKAAQTGRTSEEESQIKIAQLEEQLKYKQMEVDLLKKRKSIRKEESSEQVRTIIVYKSIRELHEEKHYPVQPMCKMMNVTRSAYNRWVKQPYSPRKHKNEQLTKIIRKIHDEHPEMGYRRIKDELKRNYETEVNDKRVLRLCRKEGIQSTIKHQANSITRRGKHPYHTAKNILNRSFTAEAPNQKWVTDISEFKYYIGLEVHKVYLSAILDLCDRRIVSFVIRETNDLPLVIDTFDQAVQAEPEARPIFHSDRGFQYTHQQMYQRITEAGMTQSMSRVGKCTDNGPMEGFWGIIKREKYYGRKFTSREQLVGMINDYINYYNNGRYQRKLQALTPMECHNQYDQAV</sequence>
<dbReference type="Pfam" id="PF13333">
    <property type="entry name" value="rve_2"/>
    <property type="match status" value="1"/>
</dbReference>
<dbReference type="GO" id="GO:0043565">
    <property type="term" value="F:sequence-specific DNA binding"/>
    <property type="evidence" value="ECO:0007669"/>
    <property type="project" value="InterPro"/>
</dbReference>
<dbReference type="PANTHER" id="PTHR46889">
    <property type="entry name" value="TRANSPOSASE INSF FOR INSERTION SEQUENCE IS3B-RELATED"/>
    <property type="match status" value="1"/>
</dbReference>
<dbReference type="NCBIfam" id="NF033516">
    <property type="entry name" value="transpos_IS3"/>
    <property type="match status" value="1"/>
</dbReference>
<dbReference type="InterPro" id="IPR001584">
    <property type="entry name" value="Integrase_cat-core"/>
</dbReference>
<keyword evidence="2" id="KW-0175">Coiled coil</keyword>
<feature type="coiled-coil region" evidence="2">
    <location>
        <begin position="192"/>
        <end position="219"/>
    </location>
</feature>
<dbReference type="InterPro" id="IPR009057">
    <property type="entry name" value="Homeodomain-like_sf"/>
</dbReference>
<evidence type="ECO:0000259" key="3">
    <source>
        <dbReference type="PROSITE" id="PS50994"/>
    </source>
</evidence>
<dbReference type="PROSITE" id="PS50994">
    <property type="entry name" value="INTEGRASE"/>
    <property type="match status" value="1"/>
</dbReference>
<dbReference type="AlphaFoldDB" id="A0A091C275"/>
<dbReference type="Gene3D" id="1.10.10.10">
    <property type="entry name" value="Winged helix-like DNA-binding domain superfamily/Winged helix DNA-binding domain"/>
    <property type="match status" value="3"/>
</dbReference>
<accession>A0A091C275</accession>
<evidence type="ECO:0000256" key="2">
    <source>
        <dbReference type="SAM" id="Coils"/>
    </source>
</evidence>
<dbReference type="Gene3D" id="3.30.420.10">
    <property type="entry name" value="Ribonuclease H-like superfamily/Ribonuclease H"/>
    <property type="match status" value="1"/>
</dbReference>
<dbReference type="SUPFAM" id="SSF46689">
    <property type="entry name" value="Homeodomain-like"/>
    <property type="match status" value="1"/>
</dbReference>
<proteinExistence type="predicted"/>
<dbReference type="Pfam" id="PF13518">
    <property type="entry name" value="HTH_28"/>
    <property type="match status" value="1"/>
</dbReference>
<feature type="domain" description="Integrase catalytic" evidence="3">
    <location>
        <begin position="359"/>
        <end position="524"/>
    </location>
</feature>
<gene>
    <name evidence="4" type="ORF">TMUPMC115_1611</name>
</gene>
<evidence type="ECO:0000256" key="1">
    <source>
        <dbReference type="ARBA" id="ARBA00002286"/>
    </source>
</evidence>
<dbReference type="SUPFAM" id="SSF48295">
    <property type="entry name" value="TrpR-like"/>
    <property type="match status" value="2"/>
</dbReference>
<dbReference type="InterPro" id="IPR025948">
    <property type="entry name" value="HTH-like_dom"/>
</dbReference>
<dbReference type="InterPro" id="IPR036388">
    <property type="entry name" value="WH-like_DNA-bd_sf"/>
</dbReference>
<dbReference type="RefSeq" id="WP_197050550.1">
    <property type="nucleotide sequence ID" value="NZ_JPVU01000169.1"/>
</dbReference>
<dbReference type="InterPro" id="IPR048020">
    <property type="entry name" value="Transpos_IS3"/>
</dbReference>
<dbReference type="InterPro" id="IPR010921">
    <property type="entry name" value="Trp_repressor/repl_initiator"/>
</dbReference>
<dbReference type="InterPro" id="IPR012337">
    <property type="entry name" value="RNaseH-like_sf"/>
</dbReference>
<evidence type="ECO:0000313" key="4">
    <source>
        <dbReference type="EMBL" id="KFN91044.1"/>
    </source>
</evidence>
<dbReference type="SUPFAM" id="SSF53098">
    <property type="entry name" value="Ribonuclease H-like"/>
    <property type="match status" value="1"/>
</dbReference>
<dbReference type="InterPro" id="IPR055247">
    <property type="entry name" value="InsJ-like_HTH"/>
</dbReference>
<name>A0A091C275_9ENTE</name>
<comment type="caution">
    <text evidence="4">The sequence shown here is derived from an EMBL/GenBank/DDBJ whole genome shotgun (WGS) entry which is preliminary data.</text>
</comment>
<dbReference type="Pfam" id="PF13276">
    <property type="entry name" value="HTH_21"/>
    <property type="match status" value="1"/>
</dbReference>
<dbReference type="EMBL" id="JPVU01000169">
    <property type="protein sequence ID" value="KFN91044.1"/>
    <property type="molecule type" value="Genomic_DNA"/>
</dbReference>
<dbReference type="Pfam" id="PF00665">
    <property type="entry name" value="rve"/>
    <property type="match status" value="1"/>
</dbReference>
<protein>
    <submittedName>
        <fullName evidence="4">Transposase</fullName>
    </submittedName>
</protein>
<dbReference type="PANTHER" id="PTHR46889:SF5">
    <property type="entry name" value="INTEGRASE PROTEIN"/>
    <property type="match status" value="1"/>
</dbReference>
<dbReference type="Pfam" id="PF13551">
    <property type="entry name" value="HTH_29"/>
    <property type="match status" value="1"/>
</dbReference>
<dbReference type="InterPro" id="IPR050900">
    <property type="entry name" value="Transposase_IS3/IS150/IS904"/>
</dbReference>
<dbReference type="GO" id="GO:0015074">
    <property type="term" value="P:DNA integration"/>
    <property type="evidence" value="ECO:0007669"/>
    <property type="project" value="InterPro"/>
</dbReference>